<keyword evidence="8" id="KW-1185">Reference proteome</keyword>
<evidence type="ECO:0000256" key="4">
    <source>
        <dbReference type="ARBA" id="ARBA00023125"/>
    </source>
</evidence>
<dbReference type="Gene3D" id="1.10.1740.10">
    <property type="match status" value="1"/>
</dbReference>
<comment type="caution">
    <text evidence="7">The sequence shown here is derived from an EMBL/GenBank/DDBJ whole genome shotgun (WGS) entry which is preliminary data.</text>
</comment>
<accession>A0ABN3DTV5</accession>
<evidence type="ECO:0000256" key="3">
    <source>
        <dbReference type="ARBA" id="ARBA00023082"/>
    </source>
</evidence>
<dbReference type="Gene3D" id="1.10.10.10">
    <property type="entry name" value="Winged helix-like DNA-binding domain superfamily/Winged helix DNA-binding domain"/>
    <property type="match status" value="1"/>
</dbReference>
<keyword evidence="3" id="KW-0731">Sigma factor</keyword>
<keyword evidence="5" id="KW-0804">Transcription</keyword>
<organism evidence="7 8">
    <name type="scientific">Streptomyces roseiscleroticus</name>
    <dbReference type="NCBI Taxonomy" id="1972"/>
    <lineage>
        <taxon>Bacteria</taxon>
        <taxon>Bacillati</taxon>
        <taxon>Actinomycetota</taxon>
        <taxon>Actinomycetes</taxon>
        <taxon>Kitasatosporales</taxon>
        <taxon>Streptomycetaceae</taxon>
        <taxon>Streptomyces</taxon>
    </lineage>
</organism>
<comment type="similarity">
    <text evidence="1">Belongs to the sigma-70 factor family. ECF subfamily.</text>
</comment>
<dbReference type="InterPro" id="IPR039425">
    <property type="entry name" value="RNA_pol_sigma-70-like"/>
</dbReference>
<sequence>MWFSVRRGMKDAEGVNDVLGAKGVSDVLGAKGVEDGAGSGTAAPGAAPAQAFDALYALGAPALVRQVFLLTGRPRHAHRAVERAFQLAWQHWPEVAVDRDPAGWVRAAAHEYALSPWRRLRPRIHRRASSPSSGSQGSSRDPAGRVLADVLLELPPPYRRALLLYDGLGLGLPETAAEIEASTPAAASRLLNAREAVAAQLPGLADPEALRHSLREALREDHVPVVDTVTADRVRTGGERRARLSVRAAAAFTVLLTGTTVLTLRVAPDRYEAPASPGAVVQGLPPRVAPGPLSHEQLELREKLRRETVRGPHRLVPEGR</sequence>
<keyword evidence="4" id="KW-0238">DNA-binding</keyword>
<dbReference type="Pfam" id="PF08281">
    <property type="entry name" value="Sigma70_r4_2"/>
    <property type="match status" value="1"/>
</dbReference>
<evidence type="ECO:0000256" key="5">
    <source>
        <dbReference type="ARBA" id="ARBA00023163"/>
    </source>
</evidence>
<evidence type="ECO:0000259" key="6">
    <source>
        <dbReference type="Pfam" id="PF08281"/>
    </source>
</evidence>
<dbReference type="PANTHER" id="PTHR43133:SF8">
    <property type="entry name" value="RNA POLYMERASE SIGMA FACTOR HI_1459-RELATED"/>
    <property type="match status" value="1"/>
</dbReference>
<evidence type="ECO:0000256" key="2">
    <source>
        <dbReference type="ARBA" id="ARBA00023015"/>
    </source>
</evidence>
<dbReference type="InterPro" id="IPR013324">
    <property type="entry name" value="RNA_pol_sigma_r3/r4-like"/>
</dbReference>
<evidence type="ECO:0000313" key="7">
    <source>
        <dbReference type="EMBL" id="GAA2241630.1"/>
    </source>
</evidence>
<dbReference type="SUPFAM" id="SSF88946">
    <property type="entry name" value="Sigma2 domain of RNA polymerase sigma factors"/>
    <property type="match status" value="1"/>
</dbReference>
<gene>
    <name evidence="7" type="ORF">GCM10010368_02530</name>
</gene>
<dbReference type="SUPFAM" id="SSF88659">
    <property type="entry name" value="Sigma3 and sigma4 domains of RNA polymerase sigma factors"/>
    <property type="match status" value="1"/>
</dbReference>
<reference evidence="7 8" key="1">
    <citation type="journal article" date="2019" name="Int. J. Syst. Evol. Microbiol.">
        <title>The Global Catalogue of Microorganisms (GCM) 10K type strain sequencing project: providing services to taxonomists for standard genome sequencing and annotation.</title>
        <authorList>
            <consortium name="The Broad Institute Genomics Platform"/>
            <consortium name="The Broad Institute Genome Sequencing Center for Infectious Disease"/>
            <person name="Wu L."/>
            <person name="Ma J."/>
        </authorList>
    </citation>
    <scope>NUCLEOTIDE SEQUENCE [LARGE SCALE GENOMIC DNA]</scope>
    <source>
        <strain evidence="7 8">JCM 4823</strain>
    </source>
</reference>
<name>A0ABN3DTV5_9ACTN</name>
<dbReference type="PANTHER" id="PTHR43133">
    <property type="entry name" value="RNA POLYMERASE ECF-TYPE SIGMA FACTO"/>
    <property type="match status" value="1"/>
</dbReference>
<evidence type="ECO:0000313" key="8">
    <source>
        <dbReference type="Proteomes" id="UP001500442"/>
    </source>
</evidence>
<dbReference type="InterPro" id="IPR013249">
    <property type="entry name" value="RNA_pol_sigma70_r4_t2"/>
</dbReference>
<evidence type="ECO:0000256" key="1">
    <source>
        <dbReference type="ARBA" id="ARBA00010641"/>
    </source>
</evidence>
<dbReference type="EMBL" id="BAAASN010000001">
    <property type="protein sequence ID" value="GAA2241630.1"/>
    <property type="molecule type" value="Genomic_DNA"/>
</dbReference>
<protein>
    <recommendedName>
        <fullName evidence="6">RNA polymerase sigma factor 70 region 4 type 2 domain-containing protein</fullName>
    </recommendedName>
</protein>
<dbReference type="Proteomes" id="UP001500442">
    <property type="component" value="Unassembled WGS sequence"/>
</dbReference>
<feature type="domain" description="RNA polymerase sigma factor 70 region 4 type 2" evidence="6">
    <location>
        <begin position="147"/>
        <end position="196"/>
    </location>
</feature>
<keyword evidence="2" id="KW-0805">Transcription regulation</keyword>
<dbReference type="InterPro" id="IPR013325">
    <property type="entry name" value="RNA_pol_sigma_r2"/>
</dbReference>
<proteinExistence type="inferred from homology"/>
<dbReference type="InterPro" id="IPR036388">
    <property type="entry name" value="WH-like_DNA-bd_sf"/>
</dbReference>